<feature type="compositionally biased region" description="Polar residues" evidence="1">
    <location>
        <begin position="341"/>
        <end position="352"/>
    </location>
</feature>
<dbReference type="AlphaFoldDB" id="A0A9Q8W7N3"/>
<dbReference type="RefSeq" id="XP_049135026.1">
    <property type="nucleotide sequence ID" value="XM_049279069.1"/>
</dbReference>
<feature type="compositionally biased region" description="Polar residues" evidence="1">
    <location>
        <begin position="227"/>
        <end position="238"/>
    </location>
</feature>
<gene>
    <name evidence="2" type="ORF">CLUP02_00015</name>
</gene>
<sequence>MLPLNFRFEGICETSTALAPRESEQTESGSTGSAYVGLSSLTFTTETAGIRLPPQCPVTPRAEGSPGSFGHRHFLLTIELQTEEKVRDRYISPPLYFHPTIRTHSIHSKSPLQLRLLLLLPSDLLFLFLFSLFFSHICHLRSSLGAPNLATFYSPVPLVLLLFSDGRPVRPVIAPEATHILSLLSSNIDPRTWFPLRLPSRSPKERQGLPSLPLGDHKRRHSHAHTHSPTPKSSQPLISSFPAPSLHLPTSQIGSKTLDTLASPLSSTYLLYTHFPSTLASGSPALASVFPSTYIYTSGPWWPSAPPCPFSNHSPASQILSPNSFRISRQPFQRHAINESRPVQLSSSSLTTHPFPLSSARQEDLRVSITAAPSRDTHPGSTKNHSRHHTIPLDTERYFSSIFSAHPAPTDIQGQLGPRATDRSRVKPLKPFKSLLPLIPSHSLLSSIDVPYFSLFFVLSSASPNASAAINHTRRCVDKTCQSLVTHLAVLNHLERNFQDPSCTAPLPASASASTPLWPAASGELDRFIPLA</sequence>
<feature type="compositionally biased region" description="Basic residues" evidence="1">
    <location>
        <begin position="217"/>
        <end position="226"/>
    </location>
</feature>
<feature type="region of interest" description="Disordered" evidence="1">
    <location>
        <begin position="198"/>
        <end position="239"/>
    </location>
</feature>
<keyword evidence="3" id="KW-1185">Reference proteome</keyword>
<evidence type="ECO:0000313" key="3">
    <source>
        <dbReference type="Proteomes" id="UP000830671"/>
    </source>
</evidence>
<evidence type="ECO:0000256" key="1">
    <source>
        <dbReference type="SAM" id="MobiDB-lite"/>
    </source>
</evidence>
<reference evidence="2" key="1">
    <citation type="journal article" date="2021" name="Mol. Plant Microbe Interact.">
        <title>Complete Genome Sequence of the Plant-Pathogenic Fungus Colletotrichum lupini.</title>
        <authorList>
            <person name="Baroncelli R."/>
            <person name="Pensec F."/>
            <person name="Da Lio D."/>
            <person name="Boufleur T."/>
            <person name="Vicente I."/>
            <person name="Sarrocco S."/>
            <person name="Picot A."/>
            <person name="Baraldi E."/>
            <person name="Sukno S."/>
            <person name="Thon M."/>
            <person name="Le Floch G."/>
        </authorList>
    </citation>
    <scope>NUCLEOTIDE SEQUENCE</scope>
    <source>
        <strain evidence="2">IMI 504893</strain>
    </source>
</reference>
<organism evidence="2 3">
    <name type="scientific">Colletotrichum lupini</name>
    <dbReference type="NCBI Taxonomy" id="145971"/>
    <lineage>
        <taxon>Eukaryota</taxon>
        <taxon>Fungi</taxon>
        <taxon>Dikarya</taxon>
        <taxon>Ascomycota</taxon>
        <taxon>Pezizomycotina</taxon>
        <taxon>Sordariomycetes</taxon>
        <taxon>Hypocreomycetidae</taxon>
        <taxon>Glomerellales</taxon>
        <taxon>Glomerellaceae</taxon>
        <taxon>Colletotrichum</taxon>
        <taxon>Colletotrichum acutatum species complex</taxon>
    </lineage>
</organism>
<protein>
    <submittedName>
        <fullName evidence="2">Uncharacterized protein</fullName>
    </submittedName>
</protein>
<dbReference type="GeneID" id="73334079"/>
<feature type="region of interest" description="Disordered" evidence="1">
    <location>
        <begin position="339"/>
        <end position="363"/>
    </location>
</feature>
<dbReference type="KEGG" id="clup:CLUP02_00015"/>
<name>A0A9Q8W7N3_9PEZI</name>
<accession>A0A9Q8W7N3</accession>
<dbReference type="Proteomes" id="UP000830671">
    <property type="component" value="Chromosome 1"/>
</dbReference>
<dbReference type="EMBL" id="CP019471">
    <property type="protein sequence ID" value="UQC73371.1"/>
    <property type="molecule type" value="Genomic_DNA"/>
</dbReference>
<proteinExistence type="predicted"/>
<evidence type="ECO:0000313" key="2">
    <source>
        <dbReference type="EMBL" id="UQC73371.1"/>
    </source>
</evidence>